<dbReference type="EMBL" id="JACHMG010000001">
    <property type="protein sequence ID" value="MBB4686860.1"/>
    <property type="molecule type" value="Genomic_DNA"/>
</dbReference>
<organism evidence="4 5">
    <name type="scientific">Amycolatopsis jiangsuensis</name>
    <dbReference type="NCBI Taxonomy" id="1181879"/>
    <lineage>
        <taxon>Bacteria</taxon>
        <taxon>Bacillati</taxon>
        <taxon>Actinomycetota</taxon>
        <taxon>Actinomycetes</taxon>
        <taxon>Pseudonocardiales</taxon>
        <taxon>Pseudonocardiaceae</taxon>
        <taxon>Amycolatopsis</taxon>
    </lineage>
</organism>
<reference evidence="4 5" key="1">
    <citation type="submission" date="2020-08" db="EMBL/GenBank/DDBJ databases">
        <title>Sequencing the genomes of 1000 actinobacteria strains.</title>
        <authorList>
            <person name="Klenk H.-P."/>
        </authorList>
    </citation>
    <scope>NUCLEOTIDE SEQUENCE [LARGE SCALE GENOMIC DNA]</scope>
    <source>
        <strain evidence="4 5">DSM 45859</strain>
    </source>
</reference>
<dbReference type="SUPFAM" id="SSF48557">
    <property type="entry name" value="L-aspartase-like"/>
    <property type="match status" value="1"/>
</dbReference>
<dbReference type="InterPro" id="IPR000362">
    <property type="entry name" value="Fumarate_lyase_fam"/>
</dbReference>
<gene>
    <name evidence="4" type="ORF">BJY18_004345</name>
</gene>
<dbReference type="Gene3D" id="1.10.40.30">
    <property type="entry name" value="Fumarase/aspartase (C-terminal domain)"/>
    <property type="match status" value="1"/>
</dbReference>
<dbReference type="InterPro" id="IPR008948">
    <property type="entry name" value="L-Aspartase-like"/>
</dbReference>
<sequence>MSVDPDSGLLSPVRAGTPAEETTGDVAFAVAMLEVEAALARAQARLGAVPGDAAERITAAARRLAGELDVVRLAREARATANPVVALVRALSAAVPEDADHVHRGSTSQDIVDSAMMLVARNTRELIVADLDATAQALAGLARAHRDTVMPGRTLTAHAVPTTFGLKAAGWRQGVLEALRQLRSLQLPVSIGGAAGTLAAYVEYGDGSADYPERLVEAFAAETGLAAPVLPWHADRAPVAELAAALAQTSTALGKIAVDVQVLTRTEIGEVTEAAGGGSSAMPHKQNPVLSALVRSAALQVPVLVAGVTQSGLAEDERSAGAWQAEWQLLRECLRLTGGAAHTATELTAGLRVHAGRMRENVDRTHGLIVSERLSATLTPLLGKARAKELLTAVSRRAFEEGRPLAEILAATEEVTTVLSPSTLADLLDPARYLGAAGRMVDRALTSPTD</sequence>
<evidence type="ECO:0000256" key="1">
    <source>
        <dbReference type="ARBA" id="ARBA00023239"/>
    </source>
</evidence>
<dbReference type="Gene3D" id="1.10.275.10">
    <property type="entry name" value="Fumarase/aspartase (N-terminal domain)"/>
    <property type="match status" value="1"/>
</dbReference>
<dbReference type="PRINTS" id="PR00149">
    <property type="entry name" value="FUMRATELYASE"/>
</dbReference>
<evidence type="ECO:0000313" key="5">
    <source>
        <dbReference type="Proteomes" id="UP000581769"/>
    </source>
</evidence>
<proteinExistence type="inferred from homology"/>
<evidence type="ECO:0000259" key="3">
    <source>
        <dbReference type="SMART" id="SM00998"/>
    </source>
</evidence>
<dbReference type="PRINTS" id="PR00145">
    <property type="entry name" value="ARGSUCLYASE"/>
</dbReference>
<protein>
    <submittedName>
        <fullName evidence="4">3-carboxy-cis,cis-muconate cycloisomerase</fullName>
        <ecNumber evidence="4">5.5.1.2</ecNumber>
    </submittedName>
</protein>
<dbReference type="InterPro" id="IPR024083">
    <property type="entry name" value="Fumarase/histidase_N"/>
</dbReference>
<keyword evidence="1" id="KW-0456">Lyase</keyword>
<dbReference type="AlphaFoldDB" id="A0A840IYE2"/>
<dbReference type="InterPro" id="IPR022761">
    <property type="entry name" value="Fumarate_lyase_N"/>
</dbReference>
<dbReference type="PANTHER" id="PTHR43172:SF2">
    <property type="entry name" value="ADENYLOSUCCINATE LYASE C-TERMINAL DOMAIN-CONTAINING PROTEIN"/>
    <property type="match status" value="1"/>
</dbReference>
<dbReference type="SMART" id="SM00998">
    <property type="entry name" value="ADSL_C"/>
    <property type="match status" value="1"/>
</dbReference>
<evidence type="ECO:0000313" key="4">
    <source>
        <dbReference type="EMBL" id="MBB4686860.1"/>
    </source>
</evidence>
<accession>A0A840IYE2</accession>
<comment type="caution">
    <text evidence="4">The sequence shown here is derived from an EMBL/GenBank/DDBJ whole genome shotgun (WGS) entry which is preliminary data.</text>
</comment>
<dbReference type="InterPro" id="IPR019468">
    <property type="entry name" value="AdenyloSucc_lyase_C"/>
</dbReference>
<dbReference type="Gene3D" id="1.20.200.10">
    <property type="entry name" value="Fumarase/aspartase (Central domain)"/>
    <property type="match status" value="1"/>
</dbReference>
<dbReference type="Pfam" id="PF00206">
    <property type="entry name" value="Lyase_1"/>
    <property type="match status" value="1"/>
</dbReference>
<dbReference type="InterPro" id="IPR020557">
    <property type="entry name" value="Fumarate_lyase_CS"/>
</dbReference>
<dbReference type="PROSITE" id="PS00163">
    <property type="entry name" value="FUMARATE_LYASES"/>
    <property type="match status" value="1"/>
</dbReference>
<dbReference type="GO" id="GO:0047472">
    <property type="term" value="F:3-carboxy-cis,cis-muconate cycloisomerase activity"/>
    <property type="evidence" value="ECO:0007669"/>
    <property type="project" value="UniProtKB-EC"/>
</dbReference>
<keyword evidence="5" id="KW-1185">Reference proteome</keyword>
<dbReference type="Proteomes" id="UP000581769">
    <property type="component" value="Unassembled WGS sequence"/>
</dbReference>
<dbReference type="RefSeq" id="WP_184781654.1">
    <property type="nucleotide sequence ID" value="NZ_JACHMG010000001.1"/>
</dbReference>
<name>A0A840IYE2_9PSEU</name>
<keyword evidence="4" id="KW-0413">Isomerase</keyword>
<evidence type="ECO:0000256" key="2">
    <source>
        <dbReference type="ARBA" id="ARBA00034772"/>
    </source>
</evidence>
<dbReference type="CDD" id="cd01597">
    <property type="entry name" value="pCLME"/>
    <property type="match status" value="1"/>
</dbReference>
<feature type="domain" description="Adenylosuccinate lyase C-terminal" evidence="3">
    <location>
        <begin position="366"/>
        <end position="445"/>
    </location>
</feature>
<dbReference type="GO" id="GO:0016829">
    <property type="term" value="F:lyase activity"/>
    <property type="evidence" value="ECO:0007669"/>
    <property type="project" value="UniProtKB-KW"/>
</dbReference>
<dbReference type="PANTHER" id="PTHR43172">
    <property type="entry name" value="ADENYLOSUCCINATE LYASE"/>
    <property type="match status" value="1"/>
</dbReference>
<comment type="similarity">
    <text evidence="2">Belongs to the class-II fumarase/aspartase family.</text>
</comment>
<dbReference type="EC" id="5.5.1.2" evidence="4"/>
<dbReference type="Pfam" id="PF10397">
    <property type="entry name" value="ADSL_C"/>
    <property type="match status" value="1"/>
</dbReference>